<dbReference type="PRINTS" id="PR00368">
    <property type="entry name" value="FADPNR"/>
</dbReference>
<evidence type="ECO:0000313" key="7">
    <source>
        <dbReference type="Proteomes" id="UP001179121"/>
    </source>
</evidence>
<reference evidence="6" key="1">
    <citation type="submission" date="2022-10" db="EMBL/GenBank/DDBJ databases">
        <authorList>
            <person name="Koch H."/>
        </authorList>
    </citation>
    <scope>NUCLEOTIDE SEQUENCE</scope>
    <source>
        <strain evidence="6">DNF</strain>
    </source>
</reference>
<evidence type="ECO:0000259" key="5">
    <source>
        <dbReference type="Pfam" id="PF22780"/>
    </source>
</evidence>
<dbReference type="Proteomes" id="UP001179121">
    <property type="component" value="Chromosome"/>
</dbReference>
<feature type="domain" description="RsdA/BaiN/AoA(So)-like Rossmann fold-like" evidence="4">
    <location>
        <begin position="11"/>
        <end position="422"/>
    </location>
</feature>
<dbReference type="SUPFAM" id="SSF51905">
    <property type="entry name" value="FAD/NAD(P)-binding domain"/>
    <property type="match status" value="1"/>
</dbReference>
<dbReference type="NCBIfam" id="TIGR00275">
    <property type="entry name" value="aminoacetone oxidase family FAD-binding enzyme"/>
    <property type="match status" value="1"/>
</dbReference>
<dbReference type="InterPro" id="IPR055178">
    <property type="entry name" value="RsdA/BaiN/AoA(So)-like_dom"/>
</dbReference>
<dbReference type="PANTHER" id="PTHR42887:SF2">
    <property type="entry name" value="OS12G0638800 PROTEIN"/>
    <property type="match status" value="1"/>
</dbReference>
<dbReference type="InterPro" id="IPR004792">
    <property type="entry name" value="BaiN-like"/>
</dbReference>
<organism evidence="6 7">
    <name type="scientific">Nitrospira tepida</name>
    <dbReference type="NCBI Taxonomy" id="2973512"/>
    <lineage>
        <taxon>Bacteria</taxon>
        <taxon>Pseudomonadati</taxon>
        <taxon>Nitrospirota</taxon>
        <taxon>Nitrospiria</taxon>
        <taxon>Nitrospirales</taxon>
        <taxon>Nitrospiraceae</taxon>
        <taxon>Nitrospira</taxon>
    </lineage>
</organism>
<keyword evidence="2" id="KW-0285">Flavoprotein</keyword>
<dbReference type="SUPFAM" id="SSF160996">
    <property type="entry name" value="HI0933 insert domain-like"/>
    <property type="match status" value="1"/>
</dbReference>
<dbReference type="PANTHER" id="PTHR42887">
    <property type="entry name" value="OS12G0638800 PROTEIN"/>
    <property type="match status" value="1"/>
</dbReference>
<dbReference type="InterPro" id="IPR057661">
    <property type="entry name" value="RsdA/BaiN/AoA(So)_Rossmann"/>
</dbReference>
<evidence type="ECO:0000256" key="3">
    <source>
        <dbReference type="ARBA" id="ARBA00022827"/>
    </source>
</evidence>
<feature type="domain" description="RsdA/BaiN/AoA(So)-like insert" evidence="5">
    <location>
        <begin position="207"/>
        <end position="369"/>
    </location>
</feature>
<evidence type="ECO:0000313" key="6">
    <source>
        <dbReference type="EMBL" id="CAI4034156.1"/>
    </source>
</evidence>
<evidence type="ECO:0000256" key="2">
    <source>
        <dbReference type="ARBA" id="ARBA00022630"/>
    </source>
</evidence>
<dbReference type="InterPro" id="IPR036188">
    <property type="entry name" value="FAD/NAD-bd_sf"/>
</dbReference>
<dbReference type="EMBL" id="OX365700">
    <property type="protein sequence ID" value="CAI4034156.1"/>
    <property type="molecule type" value="Genomic_DNA"/>
</dbReference>
<gene>
    <name evidence="6" type="ORF">DNFV4_04600</name>
</gene>
<keyword evidence="7" id="KW-1185">Reference proteome</keyword>
<dbReference type="Pfam" id="PF22780">
    <property type="entry name" value="HI0933_like_1st"/>
    <property type="match status" value="1"/>
</dbReference>
<dbReference type="InterPro" id="IPR023166">
    <property type="entry name" value="BaiN-like_dom_sf"/>
</dbReference>
<sequence length="439" mass="47157">MSEIDEQNQCDMVIVGAGAAGLAGAIFAAETLSGTARRVVLLDGATTIGAKILVSGGGRCNVSHYEVRPEDFHGPRVLIRNVLAAFPVQATIEWFASLGVELKREETGKLFPVTDRARTVLDALIRRCRDLNVEILTGHRVSEATIIPSASNQPTGPTFLIRYQQGTMQARYIMLATGGRSLPRSGSDGSGWAIARSFGHHVTPTAPALVPLVLEDTFPHAALSGVSMTVELSTLVNGRQIDRRTGSLLWTHVGVSGPVVMDASRFYSLAKQAGDPVEVRCNFVPGSDAQAVDRELVRRIGASPHLSVKKLLAAYVTERVAEALCRLCRLDPGTPSARLTRDRRTSLVRTLTGVTLPVVRDRGWNYAEVTAGGVPLAEVNFRTMESKLVPGLYLVGEMLDCDGRIGGFNFQWAWATGFIAGRAAAGALTGRKQKRMGGD</sequence>
<dbReference type="KEGG" id="nti:DNFV4_04600"/>
<dbReference type="PRINTS" id="PR00411">
    <property type="entry name" value="PNDRDTASEI"/>
</dbReference>
<dbReference type="Pfam" id="PF03486">
    <property type="entry name" value="HI0933_like"/>
    <property type="match status" value="1"/>
</dbReference>
<dbReference type="AlphaFoldDB" id="A0AA86T9F1"/>
<proteinExistence type="predicted"/>
<evidence type="ECO:0000259" key="4">
    <source>
        <dbReference type="Pfam" id="PF03486"/>
    </source>
</evidence>
<dbReference type="Gene3D" id="2.40.30.10">
    <property type="entry name" value="Translation factors"/>
    <property type="match status" value="1"/>
</dbReference>
<name>A0AA86T9F1_9BACT</name>
<dbReference type="Gene3D" id="3.50.50.60">
    <property type="entry name" value="FAD/NAD(P)-binding domain"/>
    <property type="match status" value="1"/>
</dbReference>
<comment type="cofactor">
    <cofactor evidence="1">
        <name>FAD</name>
        <dbReference type="ChEBI" id="CHEBI:57692"/>
    </cofactor>
</comment>
<keyword evidence="3" id="KW-0274">FAD</keyword>
<evidence type="ECO:0000256" key="1">
    <source>
        <dbReference type="ARBA" id="ARBA00001974"/>
    </source>
</evidence>
<protein>
    <submittedName>
        <fullName evidence="6">NAD(P)/FAD-dependent oxidoreductase</fullName>
    </submittedName>
</protein>
<accession>A0AA86T9F1</accession>
<dbReference type="Gene3D" id="1.10.8.260">
    <property type="entry name" value="HI0933 insert domain-like"/>
    <property type="match status" value="1"/>
</dbReference>